<dbReference type="Pfam" id="PF00106">
    <property type="entry name" value="adh_short"/>
    <property type="match status" value="1"/>
</dbReference>
<reference evidence="5 6" key="1">
    <citation type="submission" date="2012-05" db="EMBL/GenBank/DDBJ databases">
        <title>Complete Genome Sequence of Lactobacillus coryniformis CECT5711.</title>
        <authorList>
            <person name="Rodriguez J.M."/>
        </authorList>
    </citation>
    <scope>NUCLEOTIDE SEQUENCE [LARGE SCALE GENOMIC DNA]</scope>
    <source>
        <strain evidence="6">CECT5711</strain>
    </source>
</reference>
<dbReference type="Proteomes" id="UP000007271">
    <property type="component" value="Unassembled WGS sequence"/>
</dbReference>
<dbReference type="PATRIC" id="fig|1185325.3.peg.1583"/>
<dbReference type="NCBIfam" id="NF006114">
    <property type="entry name" value="PRK08263.1"/>
    <property type="match status" value="1"/>
</dbReference>
<dbReference type="PRINTS" id="PR00080">
    <property type="entry name" value="SDRFAMILY"/>
</dbReference>
<name>J2Z5D7_9LACO</name>
<dbReference type="InterPro" id="IPR036291">
    <property type="entry name" value="NAD(P)-bd_dom_sf"/>
</dbReference>
<dbReference type="InterPro" id="IPR057326">
    <property type="entry name" value="KR_dom"/>
</dbReference>
<dbReference type="InterPro" id="IPR051911">
    <property type="entry name" value="SDR_oxidoreductase"/>
</dbReference>
<dbReference type="AlphaFoldDB" id="J2Z5D7"/>
<gene>
    <name evidence="5" type="ORF">A11Y_64461</name>
</gene>
<evidence type="ECO:0000256" key="2">
    <source>
        <dbReference type="ARBA" id="ARBA00023002"/>
    </source>
</evidence>
<comment type="similarity">
    <text evidence="1 3">Belongs to the short-chain dehydrogenases/reductases (SDR) family.</text>
</comment>
<feature type="domain" description="Ketoreductase" evidence="4">
    <location>
        <begin position="10"/>
        <end position="195"/>
    </location>
</feature>
<keyword evidence="2" id="KW-0560">Oxidoreductase</keyword>
<evidence type="ECO:0000259" key="4">
    <source>
        <dbReference type="SMART" id="SM00822"/>
    </source>
</evidence>
<dbReference type="GO" id="GO:0016491">
    <property type="term" value="F:oxidoreductase activity"/>
    <property type="evidence" value="ECO:0007669"/>
    <property type="project" value="UniProtKB-KW"/>
</dbReference>
<dbReference type="Gene3D" id="3.40.50.720">
    <property type="entry name" value="NAD(P)-binding Rossmann-like Domain"/>
    <property type="match status" value="1"/>
</dbReference>
<dbReference type="EMBL" id="AKFP01000038">
    <property type="protein sequence ID" value="EJN55688.1"/>
    <property type="molecule type" value="Genomic_DNA"/>
</dbReference>
<dbReference type="PRINTS" id="PR00081">
    <property type="entry name" value="GDHRDH"/>
</dbReference>
<evidence type="ECO:0000256" key="1">
    <source>
        <dbReference type="ARBA" id="ARBA00006484"/>
    </source>
</evidence>
<dbReference type="STRING" id="1185325.A11Y_64461"/>
<dbReference type="InterPro" id="IPR002347">
    <property type="entry name" value="SDR_fam"/>
</dbReference>
<dbReference type="NCBIfam" id="NF004824">
    <property type="entry name" value="PRK06180.1"/>
    <property type="match status" value="1"/>
</dbReference>
<dbReference type="CDD" id="cd05374">
    <property type="entry name" value="17beta-HSD-like_SDR_c"/>
    <property type="match status" value="1"/>
</dbReference>
<dbReference type="SUPFAM" id="SSF51735">
    <property type="entry name" value="NAD(P)-binding Rossmann-fold domains"/>
    <property type="match status" value="1"/>
</dbReference>
<dbReference type="PANTHER" id="PTHR43976">
    <property type="entry name" value="SHORT CHAIN DEHYDROGENASE"/>
    <property type="match status" value="1"/>
</dbReference>
<accession>J2Z5D7</accession>
<sequence length="289" mass="31150">MTRWELKMTKVWLVTGTSRGLGRALVEMLLQRGEKVVATARQVDAIAAWMQQYPQQVLTLALDVTDKAQIATVVKKAIAHFGQIDVLVNNAGYGYFGAVEESDETAVRAMFETNFWGLAAVTQALLPQLRAQRSGLIINISSDCGLTTYPALGYYQASKFAVEGLSQTLAQEVGPLGIRLMLVEPGAFRTDWAGRSAGEHKQTITDYATTAGQAQAHSQATVAVKPGSPELAVKAILKAAADPQPPLHLVLGADALVAVRQQVTALTQDLNTWAPTSNHTAFGDEAYWQ</sequence>
<protein>
    <submittedName>
        <fullName evidence="5">Short chain dehydrogenase</fullName>
    </submittedName>
</protein>
<dbReference type="PANTHER" id="PTHR43976:SF16">
    <property type="entry name" value="SHORT-CHAIN DEHYDROGENASE_REDUCTASE FAMILY PROTEIN"/>
    <property type="match status" value="1"/>
</dbReference>
<organism evidence="5 6">
    <name type="scientific">Loigolactobacillus coryniformis subsp. coryniformis CECT 5711</name>
    <dbReference type="NCBI Taxonomy" id="1185325"/>
    <lineage>
        <taxon>Bacteria</taxon>
        <taxon>Bacillati</taxon>
        <taxon>Bacillota</taxon>
        <taxon>Bacilli</taxon>
        <taxon>Lactobacillales</taxon>
        <taxon>Lactobacillaceae</taxon>
        <taxon>Loigolactobacillus</taxon>
    </lineage>
</organism>
<dbReference type="SMART" id="SM00822">
    <property type="entry name" value="PKS_KR"/>
    <property type="match status" value="1"/>
</dbReference>
<evidence type="ECO:0000256" key="3">
    <source>
        <dbReference type="RuleBase" id="RU000363"/>
    </source>
</evidence>
<proteinExistence type="inferred from homology"/>
<evidence type="ECO:0000313" key="5">
    <source>
        <dbReference type="EMBL" id="EJN55688.1"/>
    </source>
</evidence>
<comment type="caution">
    <text evidence="5">The sequence shown here is derived from an EMBL/GenBank/DDBJ whole genome shotgun (WGS) entry which is preliminary data.</text>
</comment>
<evidence type="ECO:0000313" key="6">
    <source>
        <dbReference type="Proteomes" id="UP000007271"/>
    </source>
</evidence>